<keyword evidence="9" id="KW-0408">Iron</keyword>
<dbReference type="SMART" id="SM00450">
    <property type="entry name" value="RHOD"/>
    <property type="match status" value="1"/>
</dbReference>
<dbReference type="InterPro" id="IPR001279">
    <property type="entry name" value="Metallo-B-lactamas"/>
</dbReference>
<evidence type="ECO:0000256" key="8">
    <source>
        <dbReference type="ARBA" id="ARBA00023002"/>
    </source>
</evidence>
<dbReference type="SUPFAM" id="SSF52821">
    <property type="entry name" value="Rhodanese/Cell cycle control phosphatase"/>
    <property type="match status" value="1"/>
</dbReference>
<comment type="subcellular location">
    <subcellularLocation>
        <location evidence="2">Mitochondrion</location>
    </subcellularLocation>
</comment>
<name>A0A381XRP9_9ZZZZ</name>
<dbReference type="InterPro" id="IPR036873">
    <property type="entry name" value="Rhodanese-like_dom_sf"/>
</dbReference>
<dbReference type="Pfam" id="PF00753">
    <property type="entry name" value="Lactamase_B"/>
    <property type="match status" value="1"/>
</dbReference>
<dbReference type="GO" id="GO:0050313">
    <property type="term" value="F:sulfur dioxygenase activity"/>
    <property type="evidence" value="ECO:0007669"/>
    <property type="project" value="InterPro"/>
</dbReference>
<keyword evidence="4" id="KW-0479">Metal-binding</keyword>
<dbReference type="GO" id="GO:0005739">
    <property type="term" value="C:mitochondrion"/>
    <property type="evidence" value="ECO:0007669"/>
    <property type="project" value="UniProtKB-SubCell"/>
</dbReference>
<dbReference type="CDD" id="cd07724">
    <property type="entry name" value="POD-like_MBL-fold"/>
    <property type="match status" value="1"/>
</dbReference>
<dbReference type="CDD" id="cd00158">
    <property type="entry name" value="RHOD"/>
    <property type="match status" value="1"/>
</dbReference>
<evidence type="ECO:0000256" key="10">
    <source>
        <dbReference type="ARBA" id="ARBA00023128"/>
    </source>
</evidence>
<keyword evidence="7" id="KW-0007">Acetylation</keyword>
<organism evidence="12">
    <name type="scientific">marine metagenome</name>
    <dbReference type="NCBI Taxonomy" id="408172"/>
    <lineage>
        <taxon>unclassified sequences</taxon>
        <taxon>metagenomes</taxon>
        <taxon>ecological metagenomes</taxon>
    </lineage>
</organism>
<keyword evidence="10" id="KW-0496">Mitochondrion</keyword>
<gene>
    <name evidence="12" type="ORF">METZ01_LOCUS120036</name>
</gene>
<dbReference type="InterPro" id="IPR001763">
    <property type="entry name" value="Rhodanese-like_dom"/>
</dbReference>
<dbReference type="InterPro" id="IPR051682">
    <property type="entry name" value="Mito_Persulfide_Diox"/>
</dbReference>
<evidence type="ECO:0000256" key="1">
    <source>
        <dbReference type="ARBA" id="ARBA00001954"/>
    </source>
</evidence>
<dbReference type="GO" id="GO:0070813">
    <property type="term" value="P:hydrogen sulfide metabolic process"/>
    <property type="evidence" value="ECO:0007669"/>
    <property type="project" value="TreeGrafter"/>
</dbReference>
<dbReference type="EMBL" id="UINC01016064">
    <property type="protein sequence ID" value="SVA67182.1"/>
    <property type="molecule type" value="Genomic_DNA"/>
</dbReference>
<keyword evidence="5" id="KW-0809">Transit peptide</keyword>
<evidence type="ECO:0000256" key="5">
    <source>
        <dbReference type="ARBA" id="ARBA00022946"/>
    </source>
</evidence>
<comment type="cofactor">
    <cofactor evidence="1">
        <name>Fe(2+)</name>
        <dbReference type="ChEBI" id="CHEBI:29033"/>
    </cofactor>
</comment>
<dbReference type="InterPro" id="IPR044528">
    <property type="entry name" value="POD-like_MBL-fold"/>
</dbReference>
<comment type="similarity">
    <text evidence="3">Belongs to the metallo-beta-lactamase superfamily. Glyoxalase II family.</text>
</comment>
<reference evidence="12" key="1">
    <citation type="submission" date="2018-05" db="EMBL/GenBank/DDBJ databases">
        <authorList>
            <person name="Lanie J.A."/>
            <person name="Ng W.-L."/>
            <person name="Kazmierczak K.M."/>
            <person name="Andrzejewski T.M."/>
            <person name="Davidsen T.M."/>
            <person name="Wayne K.J."/>
            <person name="Tettelin H."/>
            <person name="Glass J.I."/>
            <person name="Rusch D."/>
            <person name="Podicherti R."/>
            <person name="Tsui H.-C.T."/>
            <person name="Winkler M.E."/>
        </authorList>
    </citation>
    <scope>NUCLEOTIDE SEQUENCE</scope>
</reference>
<evidence type="ECO:0000256" key="7">
    <source>
        <dbReference type="ARBA" id="ARBA00022990"/>
    </source>
</evidence>
<dbReference type="PROSITE" id="PS50206">
    <property type="entry name" value="RHODANESE_3"/>
    <property type="match status" value="1"/>
</dbReference>
<dbReference type="InterPro" id="IPR036866">
    <property type="entry name" value="RibonucZ/Hydroxyglut_hydro"/>
</dbReference>
<evidence type="ECO:0000259" key="11">
    <source>
        <dbReference type="PROSITE" id="PS50206"/>
    </source>
</evidence>
<keyword evidence="6" id="KW-0223">Dioxygenase</keyword>
<protein>
    <recommendedName>
        <fullName evidence="11">Rhodanese domain-containing protein</fullName>
    </recommendedName>
</protein>
<evidence type="ECO:0000256" key="6">
    <source>
        <dbReference type="ARBA" id="ARBA00022964"/>
    </source>
</evidence>
<dbReference type="GO" id="GO:0006749">
    <property type="term" value="P:glutathione metabolic process"/>
    <property type="evidence" value="ECO:0007669"/>
    <property type="project" value="InterPro"/>
</dbReference>
<proteinExistence type="inferred from homology"/>
<dbReference type="FunFam" id="3.60.15.10:FF:000013">
    <property type="entry name" value="Persulfide dioxygenase ETHE1, mitochondrial"/>
    <property type="match status" value="1"/>
</dbReference>
<dbReference type="Gene3D" id="3.60.15.10">
    <property type="entry name" value="Ribonuclease Z/Hydroxyacylglutathione hydrolase-like"/>
    <property type="match status" value="1"/>
</dbReference>
<sequence>MKLNQNKPQPIIGFRQLFDRETYTFTYLLWDLDTKDGLIIDPLRDQFNRDFRLVYELGIHLLYALDTHIHADHVTSLGILREEIGLQTAVGEPTGVSCADLLLKDGDVIQFGKHKIIALATPGHTDACTSFSVENMVFTGDTLFIRGCGRTDFQQGDPAKLYKSIKEKLYTMPDETLVYPGHDYKGEQVSTIGEEKLFNPRISNKQSEAAFLELMKALHMKRPKHIDEAVPANRACGISEDFGHLNEEVFDAHDLKRINDDLSENEVVMDCRTPKEYAVGHVPGSINLPLGKELENIDELQKWQKIYIYCHSGRRSQTVYINLTNKGLKNVICLRSSGMVDWISSGYPVEI</sequence>
<dbReference type="SMART" id="SM00849">
    <property type="entry name" value="Lactamase_B"/>
    <property type="match status" value="1"/>
</dbReference>
<evidence type="ECO:0000256" key="9">
    <source>
        <dbReference type="ARBA" id="ARBA00023004"/>
    </source>
</evidence>
<dbReference type="PANTHER" id="PTHR43084">
    <property type="entry name" value="PERSULFIDE DIOXYGENASE ETHE1"/>
    <property type="match status" value="1"/>
</dbReference>
<dbReference type="Pfam" id="PF00581">
    <property type="entry name" value="Rhodanese"/>
    <property type="match status" value="1"/>
</dbReference>
<evidence type="ECO:0000256" key="2">
    <source>
        <dbReference type="ARBA" id="ARBA00004173"/>
    </source>
</evidence>
<dbReference type="GO" id="GO:0046872">
    <property type="term" value="F:metal ion binding"/>
    <property type="evidence" value="ECO:0007669"/>
    <property type="project" value="UniProtKB-KW"/>
</dbReference>
<evidence type="ECO:0000256" key="3">
    <source>
        <dbReference type="ARBA" id="ARBA00006759"/>
    </source>
</evidence>
<feature type="domain" description="Rhodanese" evidence="11">
    <location>
        <begin position="262"/>
        <end position="351"/>
    </location>
</feature>
<evidence type="ECO:0000256" key="4">
    <source>
        <dbReference type="ARBA" id="ARBA00022723"/>
    </source>
</evidence>
<accession>A0A381XRP9</accession>
<dbReference type="PANTHER" id="PTHR43084:SF1">
    <property type="entry name" value="PERSULFIDE DIOXYGENASE ETHE1, MITOCHONDRIAL"/>
    <property type="match status" value="1"/>
</dbReference>
<dbReference type="AlphaFoldDB" id="A0A381XRP9"/>
<dbReference type="SUPFAM" id="SSF56281">
    <property type="entry name" value="Metallo-hydrolase/oxidoreductase"/>
    <property type="match status" value="1"/>
</dbReference>
<dbReference type="Gene3D" id="3.40.250.10">
    <property type="entry name" value="Rhodanese-like domain"/>
    <property type="match status" value="1"/>
</dbReference>
<evidence type="ECO:0000313" key="12">
    <source>
        <dbReference type="EMBL" id="SVA67182.1"/>
    </source>
</evidence>
<keyword evidence="8" id="KW-0560">Oxidoreductase</keyword>